<dbReference type="Gene3D" id="1.10.1450.10">
    <property type="entry name" value="Tetraspanin"/>
    <property type="match status" value="1"/>
</dbReference>
<reference evidence="6 7" key="1">
    <citation type="submission" date="2019-04" db="EMBL/GenBank/DDBJ databases">
        <authorList>
            <consortium name="Wellcome Sanger Institute Data Sharing"/>
        </authorList>
    </citation>
    <scope>NUCLEOTIDE SEQUENCE [LARGE SCALE GENOMIC DNA]</scope>
</reference>
<protein>
    <submittedName>
        <fullName evidence="6">Zgc:64051</fullName>
    </submittedName>
</protein>
<evidence type="ECO:0000256" key="2">
    <source>
        <dbReference type="ARBA" id="ARBA00022692"/>
    </source>
</evidence>
<dbReference type="SUPFAM" id="SSF48652">
    <property type="entry name" value="Tetraspanin"/>
    <property type="match status" value="1"/>
</dbReference>
<dbReference type="GeneTree" id="ENSGT00940000159669"/>
<gene>
    <name evidence="6" type="primary">zgc:64051</name>
</gene>
<reference evidence="6" key="3">
    <citation type="submission" date="2025-09" db="UniProtKB">
        <authorList>
            <consortium name="Ensembl"/>
        </authorList>
    </citation>
    <scope>IDENTIFICATION</scope>
</reference>
<dbReference type="PRINTS" id="PR00259">
    <property type="entry name" value="TMFOUR"/>
</dbReference>
<comment type="subcellular location">
    <subcellularLocation>
        <location evidence="1">Membrane</location>
        <topology evidence="1">Multi-pass membrane protein</topology>
    </subcellularLocation>
</comment>
<keyword evidence="4 5" id="KW-0472">Membrane</keyword>
<dbReference type="Proteomes" id="UP000694397">
    <property type="component" value="Chromosome 2"/>
</dbReference>
<dbReference type="InterPro" id="IPR008952">
    <property type="entry name" value="Tetraspanin_EC2_sf"/>
</dbReference>
<keyword evidence="2 5" id="KW-0812">Transmembrane</keyword>
<evidence type="ECO:0000256" key="3">
    <source>
        <dbReference type="ARBA" id="ARBA00022989"/>
    </source>
</evidence>
<sequence>MAQSCLNCLKYTMCAVNFLFWLCGTAVLGFGVYLMTSLEFSSLIPSVPSFSIASCLVIIGTIISCIAFLGFLGALKENRCLLISFFILLFILMMMELAAACVLLAYEKEVGTFIKEDLQKSLKTSEASRKSGNETKKDDWDVLQQTLQCCGVINRTDWTSLLPPSCCATSCENESYFKKGCFELLKDFFEEHFLTTGAAVITICIIEVLSFCLPHLFDPNLCCGRPPMTQGISCLCAGPWHVLRHDAILSHQPLRLGLQVRRVQLEVSKRWAGAVAIYPAPERRSPRCSISVPQELQ</sequence>
<feature type="transmembrane region" description="Helical" evidence="5">
    <location>
        <begin position="18"/>
        <end position="38"/>
    </location>
</feature>
<dbReference type="InterPro" id="IPR018499">
    <property type="entry name" value="Tetraspanin/Peripherin"/>
</dbReference>
<feature type="transmembrane region" description="Helical" evidence="5">
    <location>
        <begin position="81"/>
        <end position="106"/>
    </location>
</feature>
<evidence type="ECO:0000313" key="6">
    <source>
        <dbReference type="Ensembl" id="ENSSFOP00015059058.1"/>
    </source>
</evidence>
<dbReference type="PANTHER" id="PTHR19282:SF39">
    <property type="entry name" value="LEUKOCYTE SURFACE ANTIGEN CD53"/>
    <property type="match status" value="1"/>
</dbReference>
<dbReference type="OrthoDB" id="432835at2759"/>
<organism evidence="6 7">
    <name type="scientific">Scleropages formosus</name>
    <name type="common">Asian bonytongue</name>
    <name type="synonym">Osteoglossum formosum</name>
    <dbReference type="NCBI Taxonomy" id="113540"/>
    <lineage>
        <taxon>Eukaryota</taxon>
        <taxon>Metazoa</taxon>
        <taxon>Chordata</taxon>
        <taxon>Craniata</taxon>
        <taxon>Vertebrata</taxon>
        <taxon>Euteleostomi</taxon>
        <taxon>Actinopterygii</taxon>
        <taxon>Neopterygii</taxon>
        <taxon>Teleostei</taxon>
        <taxon>Osteoglossocephala</taxon>
        <taxon>Osteoglossomorpha</taxon>
        <taxon>Osteoglossiformes</taxon>
        <taxon>Osteoglossidae</taxon>
        <taxon>Scleropages</taxon>
    </lineage>
</organism>
<evidence type="ECO:0000256" key="1">
    <source>
        <dbReference type="ARBA" id="ARBA00004141"/>
    </source>
</evidence>
<dbReference type="Ensembl" id="ENSSFOT00015062656.1">
    <property type="protein sequence ID" value="ENSSFOP00015059058.1"/>
    <property type="gene ID" value="ENSSFOG00015022797.2"/>
</dbReference>
<evidence type="ECO:0000313" key="7">
    <source>
        <dbReference type="Proteomes" id="UP000694397"/>
    </source>
</evidence>
<accession>A0A8C9VKF6</accession>
<dbReference type="AlphaFoldDB" id="A0A8C9VKF6"/>
<evidence type="ECO:0000256" key="4">
    <source>
        <dbReference type="ARBA" id="ARBA00023136"/>
    </source>
</evidence>
<evidence type="ECO:0000256" key="5">
    <source>
        <dbReference type="SAM" id="Phobius"/>
    </source>
</evidence>
<keyword evidence="7" id="KW-1185">Reference proteome</keyword>
<dbReference type="Pfam" id="PF00335">
    <property type="entry name" value="Tetraspanin"/>
    <property type="match status" value="1"/>
</dbReference>
<keyword evidence="3 5" id="KW-1133">Transmembrane helix</keyword>
<reference evidence="6" key="2">
    <citation type="submission" date="2025-08" db="UniProtKB">
        <authorList>
            <consortium name="Ensembl"/>
        </authorList>
    </citation>
    <scope>IDENTIFICATION</scope>
</reference>
<dbReference type="GO" id="GO:0005886">
    <property type="term" value="C:plasma membrane"/>
    <property type="evidence" value="ECO:0007669"/>
    <property type="project" value="TreeGrafter"/>
</dbReference>
<name>A0A8C9VKF6_SCLFO</name>
<feature type="transmembrane region" description="Helical" evidence="5">
    <location>
        <begin position="50"/>
        <end position="75"/>
    </location>
</feature>
<proteinExistence type="predicted"/>
<dbReference type="PANTHER" id="PTHR19282">
    <property type="entry name" value="TETRASPANIN"/>
    <property type="match status" value="1"/>
</dbReference>